<sequence>MGSSLDAGEQVDESRTTMDASQVRSQVQRWLW</sequence>
<feature type="region of interest" description="Disordered" evidence="1">
    <location>
        <begin position="1"/>
        <end position="32"/>
    </location>
</feature>
<dbReference type="Proteomes" id="UP000643525">
    <property type="component" value="Unassembled WGS sequence"/>
</dbReference>
<feature type="compositionally biased region" description="Polar residues" evidence="1">
    <location>
        <begin position="17"/>
        <end position="32"/>
    </location>
</feature>
<gene>
    <name evidence="2" type="ORF">H4W27_001272</name>
</gene>
<proteinExistence type="predicted"/>
<comment type="caution">
    <text evidence="2">The sequence shown here is derived from an EMBL/GenBank/DDBJ whole genome shotgun (WGS) entry which is preliminary data.</text>
</comment>
<evidence type="ECO:0000256" key="1">
    <source>
        <dbReference type="SAM" id="MobiDB-lite"/>
    </source>
</evidence>
<name>A0ABR9JDZ8_9MICC</name>
<accession>A0ABR9JDZ8</accession>
<keyword evidence="3" id="KW-1185">Reference proteome</keyword>
<organism evidence="2 3">
    <name type="scientific">Nesterenkonia lutea</name>
    <dbReference type="NCBI Taxonomy" id="272919"/>
    <lineage>
        <taxon>Bacteria</taxon>
        <taxon>Bacillati</taxon>
        <taxon>Actinomycetota</taxon>
        <taxon>Actinomycetes</taxon>
        <taxon>Micrococcales</taxon>
        <taxon>Micrococcaceae</taxon>
        <taxon>Nesterenkonia</taxon>
    </lineage>
</organism>
<protein>
    <submittedName>
        <fullName evidence="2">Uncharacterized protein</fullName>
    </submittedName>
</protein>
<reference evidence="2 3" key="1">
    <citation type="submission" date="2020-10" db="EMBL/GenBank/DDBJ databases">
        <title>Sequencing the genomes of 1000 actinobacteria strains.</title>
        <authorList>
            <person name="Klenk H.-P."/>
        </authorList>
    </citation>
    <scope>NUCLEOTIDE SEQUENCE [LARGE SCALE GENOMIC DNA]</scope>
    <source>
        <strain evidence="2 3">DSM 15666</strain>
    </source>
</reference>
<evidence type="ECO:0000313" key="2">
    <source>
        <dbReference type="EMBL" id="MBE1524154.1"/>
    </source>
</evidence>
<dbReference type="EMBL" id="JADBED010000001">
    <property type="protein sequence ID" value="MBE1524154.1"/>
    <property type="molecule type" value="Genomic_DNA"/>
</dbReference>
<evidence type="ECO:0000313" key="3">
    <source>
        <dbReference type="Proteomes" id="UP000643525"/>
    </source>
</evidence>